<evidence type="ECO:0000313" key="1">
    <source>
        <dbReference type="EMBL" id="MBD2777002.1"/>
    </source>
</evidence>
<dbReference type="EMBL" id="JACXAE010000104">
    <property type="protein sequence ID" value="MBD2777002.1"/>
    <property type="molecule type" value="Genomic_DNA"/>
</dbReference>
<comment type="caution">
    <text evidence="1">The sequence shown here is derived from an EMBL/GenBank/DDBJ whole genome shotgun (WGS) entry which is preliminary data.</text>
</comment>
<dbReference type="Proteomes" id="UP000629098">
    <property type="component" value="Unassembled WGS sequence"/>
</dbReference>
<protein>
    <recommendedName>
        <fullName evidence="3">Radical SAM protein</fullName>
    </recommendedName>
</protein>
<accession>A0A8J7BZ74</accession>
<proteinExistence type="predicted"/>
<reference evidence="1" key="1">
    <citation type="submission" date="2020-09" db="EMBL/GenBank/DDBJ databases">
        <title>Iningainema tapete sp. nov. (Scytonemataceae, Cyanobacteria) from greenhouses in central Florida (USA) produces two types of nodularin with biosynthetic potential for microcystin-LR and anabaenopeptins.</title>
        <authorList>
            <person name="Berthold D.E."/>
            <person name="Lefler F.W."/>
            <person name="Huang I.-S."/>
            <person name="Abdulla H."/>
            <person name="Zimba P.V."/>
            <person name="Laughinghouse H.D. IV."/>
        </authorList>
    </citation>
    <scope>NUCLEOTIDE SEQUENCE</scope>
    <source>
        <strain evidence="1">BLCCT55</strain>
    </source>
</reference>
<name>A0A8J7BZ74_9CYAN</name>
<organism evidence="1 2">
    <name type="scientific">Iningainema tapete BLCC-T55</name>
    <dbReference type="NCBI Taxonomy" id="2748662"/>
    <lineage>
        <taxon>Bacteria</taxon>
        <taxon>Bacillati</taxon>
        <taxon>Cyanobacteriota</taxon>
        <taxon>Cyanophyceae</taxon>
        <taxon>Nostocales</taxon>
        <taxon>Scytonemataceae</taxon>
        <taxon>Iningainema tapete</taxon>
    </lineage>
</organism>
<evidence type="ECO:0008006" key="3">
    <source>
        <dbReference type="Google" id="ProtNLM"/>
    </source>
</evidence>
<dbReference type="RefSeq" id="WP_190836075.1">
    <property type="nucleotide sequence ID" value="NZ_CAWPPI010000104.1"/>
</dbReference>
<sequence>MKNQTTSHQITLLSSQYMLNGFPVLGMPDEERAVKYFSLNPFLPDEQNRCPIECAYCVCHQDSEWHHYPEKFKSANTPTDLLEILLDYIFATKEGQSGFPISLCDYSDPFIKAHKERVLSILDALIERKATNMVYITTKVHPGKSFLERLKATLEREHSLRPTVFVSLAPLKAGYEQASIQGRVQLLKDLVELNIPCCWYLRPLVEEWFDEALMWELTRTLLPHVSHHVILSGLVMSFEIEAILLKQELIVPTWNPSQPGVKQPLSFEFESRVRSILNTVAAEQNISLGPVMGHRLCGTNGNHAYGCLLCGKQNRYCQLFQLHHYGETIAAEDNQRLKVLLREQSK</sequence>
<evidence type="ECO:0000313" key="2">
    <source>
        <dbReference type="Proteomes" id="UP000629098"/>
    </source>
</evidence>
<gene>
    <name evidence="1" type="ORF">ICL16_34370</name>
</gene>
<keyword evidence="2" id="KW-1185">Reference proteome</keyword>
<dbReference type="AlphaFoldDB" id="A0A8J7BZ74"/>